<dbReference type="InterPro" id="IPR029044">
    <property type="entry name" value="Nucleotide-diphossugar_trans"/>
</dbReference>
<reference evidence="5 6" key="1">
    <citation type="submission" date="2015-06" db="EMBL/GenBank/DDBJ databases">
        <title>Draft genome sequence of an Alphaproteobacteria species associated to the Mediterranean sponge Oscarella lobularis.</title>
        <authorList>
            <person name="Jourda C."/>
            <person name="Santini S."/>
            <person name="Claverie J.-M."/>
        </authorList>
    </citation>
    <scope>NUCLEOTIDE SEQUENCE [LARGE SCALE GENOMIC DNA]</scope>
    <source>
        <strain evidence="5">IGS</strain>
    </source>
</reference>
<keyword evidence="6" id="KW-1185">Reference proteome</keyword>
<evidence type="ECO:0000313" key="6">
    <source>
        <dbReference type="Proteomes" id="UP000037178"/>
    </source>
</evidence>
<keyword evidence="3 5" id="KW-0808">Transferase</keyword>
<dbReference type="STRING" id="1675527.AIOL_004819"/>
<comment type="caution">
    <text evidence="5">The sequence shown here is derived from an EMBL/GenBank/DDBJ whole genome shotgun (WGS) entry which is preliminary data.</text>
</comment>
<evidence type="ECO:0000313" key="5">
    <source>
        <dbReference type="EMBL" id="KMW59835.1"/>
    </source>
</evidence>
<evidence type="ECO:0000259" key="4">
    <source>
        <dbReference type="Pfam" id="PF00535"/>
    </source>
</evidence>
<dbReference type="InterPro" id="IPR001173">
    <property type="entry name" value="Glyco_trans_2-like"/>
</dbReference>
<dbReference type="GO" id="GO:0016757">
    <property type="term" value="F:glycosyltransferase activity"/>
    <property type="evidence" value="ECO:0007669"/>
    <property type="project" value="UniProtKB-KW"/>
</dbReference>
<proteinExistence type="inferred from homology"/>
<organism evidence="5 6">
    <name type="scientific">Candidatus Rhodobacter oscarellae</name>
    <dbReference type="NCBI Taxonomy" id="1675527"/>
    <lineage>
        <taxon>Bacteria</taxon>
        <taxon>Pseudomonadati</taxon>
        <taxon>Pseudomonadota</taxon>
        <taxon>Alphaproteobacteria</taxon>
        <taxon>Rhodobacterales</taxon>
        <taxon>Rhodobacter group</taxon>
        <taxon>Rhodobacter</taxon>
    </lineage>
</organism>
<comment type="similarity">
    <text evidence="1">Belongs to the glycosyltransferase 2 family.</text>
</comment>
<gene>
    <name evidence="5" type="ORF">AIOL_004819</name>
</gene>
<feature type="domain" description="Glycosyltransferase 2-like" evidence="4">
    <location>
        <begin position="16"/>
        <end position="128"/>
    </location>
</feature>
<dbReference type="AlphaFoldDB" id="A0A0J9EAL4"/>
<dbReference type="Gene3D" id="3.90.550.10">
    <property type="entry name" value="Spore Coat Polysaccharide Biosynthesis Protein SpsA, Chain A"/>
    <property type="match status" value="1"/>
</dbReference>
<evidence type="ECO:0000256" key="2">
    <source>
        <dbReference type="ARBA" id="ARBA00022676"/>
    </source>
</evidence>
<dbReference type="OrthoDB" id="9802649at2"/>
<dbReference type="PANTHER" id="PTHR43685">
    <property type="entry name" value="GLYCOSYLTRANSFERASE"/>
    <property type="match status" value="1"/>
</dbReference>
<dbReference type="SUPFAM" id="SSF53448">
    <property type="entry name" value="Nucleotide-diphospho-sugar transferases"/>
    <property type="match status" value="1"/>
</dbReference>
<evidence type="ECO:0000256" key="3">
    <source>
        <dbReference type="ARBA" id="ARBA00022679"/>
    </source>
</evidence>
<evidence type="ECO:0000256" key="1">
    <source>
        <dbReference type="ARBA" id="ARBA00006739"/>
    </source>
</evidence>
<dbReference type="PANTHER" id="PTHR43685:SF5">
    <property type="entry name" value="GLYCOSYLTRANSFERASE EPSE-RELATED"/>
    <property type="match status" value="1"/>
</dbReference>
<protein>
    <submittedName>
        <fullName evidence="5">Alpha-L-Rha alpha-1,3-L-rhamnosyltransferase</fullName>
        <ecNumber evidence="5">2.4.1.-</ecNumber>
    </submittedName>
</protein>
<accession>A0A0J9EAL4</accession>
<dbReference type="PATRIC" id="fig|1675527.3.peg.5055"/>
<name>A0A0J9EAL4_9RHOB</name>
<keyword evidence="2 5" id="KW-0328">Glycosyltransferase</keyword>
<dbReference type="RefSeq" id="WP_082152771.1">
    <property type="nucleotide sequence ID" value="NZ_LFTY01000002.1"/>
</dbReference>
<dbReference type="Proteomes" id="UP000037178">
    <property type="component" value="Unassembled WGS sequence"/>
</dbReference>
<dbReference type="EC" id="2.4.1.-" evidence="5"/>
<sequence>MTPSATPEPSPAPVLVLMATLNGGPALQEQLDSLSSQQHTHWRLHVSDDGSTDGTLDTVAAFAKAQAAHGRDVAITSGPGRGFVANFLGLLAGVRDDPAFVALCDQDDVWLPDRLQRGVEALSKGPADQPGLYCSRSWVVDQDLQNPRISAAFPRPATFGNALVQNIAPGNTILLNAAAAQLARAAVSAAQAVPGLPAHDWWLYQLVTGAGGLVIWDPEPTLRYRQHRSNQIGANKGFGATTRRFSAMLAGRSRSWTDANLAALRGAAHLLSPESATLLEAFDRARRGTLWVRLTAPSKLGIYRNGTLAQAALLLSLALRRL</sequence>
<dbReference type="Pfam" id="PF00535">
    <property type="entry name" value="Glycos_transf_2"/>
    <property type="match status" value="1"/>
</dbReference>
<dbReference type="EMBL" id="LFTY01000002">
    <property type="protein sequence ID" value="KMW59835.1"/>
    <property type="molecule type" value="Genomic_DNA"/>
</dbReference>
<dbReference type="InterPro" id="IPR050834">
    <property type="entry name" value="Glycosyltransf_2"/>
</dbReference>